<dbReference type="Gene3D" id="1.10.3290.10">
    <property type="entry name" value="Fido-like domain"/>
    <property type="match status" value="1"/>
</dbReference>
<evidence type="ECO:0000313" key="2">
    <source>
        <dbReference type="EMBL" id="OXE30426.1"/>
    </source>
</evidence>
<evidence type="ECO:0000313" key="3">
    <source>
        <dbReference type="Proteomes" id="UP000214596"/>
    </source>
</evidence>
<sequence>AQKNPEVRINQMQAVFDMEVMHLKAAQRHIEGLASTDLNQGVYAEGLPEDAFNKAGVTNNVERAAAWIINASNSKGNDAENITSLLKEYATNGKDLLNMDNLKELHARLVPNVERDYRGPN</sequence>
<evidence type="ECO:0000259" key="1">
    <source>
        <dbReference type="Pfam" id="PF20793"/>
    </source>
</evidence>
<dbReference type="Pfam" id="PF20793">
    <property type="entry name" value="VopS_N"/>
    <property type="match status" value="1"/>
</dbReference>
<name>A0A227J5P6_VIBPH</name>
<feature type="non-terminal residue" evidence="2">
    <location>
        <position position="121"/>
    </location>
</feature>
<organism evidence="2 3">
    <name type="scientific">Vibrio parahaemolyticus</name>
    <dbReference type="NCBI Taxonomy" id="670"/>
    <lineage>
        <taxon>Bacteria</taxon>
        <taxon>Pseudomonadati</taxon>
        <taxon>Pseudomonadota</taxon>
        <taxon>Gammaproteobacteria</taxon>
        <taxon>Vibrionales</taxon>
        <taxon>Vibrionaceae</taxon>
        <taxon>Vibrio</taxon>
    </lineage>
</organism>
<dbReference type="STRING" id="670.ACZ92_16765"/>
<accession>A0A227J5P6</accession>
<feature type="domain" description="VopS N-terminal" evidence="1">
    <location>
        <begin position="1"/>
        <end position="36"/>
    </location>
</feature>
<dbReference type="AlphaFoldDB" id="A0A227J5P6"/>
<proteinExistence type="predicted"/>
<feature type="non-terminal residue" evidence="2">
    <location>
        <position position="1"/>
    </location>
</feature>
<dbReference type="EMBL" id="NIXT01002228">
    <property type="protein sequence ID" value="OXE30426.1"/>
    <property type="molecule type" value="Genomic_DNA"/>
</dbReference>
<protein>
    <submittedName>
        <fullName evidence="2">Effector protein</fullName>
    </submittedName>
</protein>
<gene>
    <name evidence="2" type="ORF">CA163_23420</name>
</gene>
<dbReference type="Proteomes" id="UP000214596">
    <property type="component" value="Unassembled WGS sequence"/>
</dbReference>
<dbReference type="InterPro" id="IPR036597">
    <property type="entry name" value="Fido-like_dom_sf"/>
</dbReference>
<reference evidence="2 3" key="1">
    <citation type="journal article" date="2017" name="Appl. Environ. Microbiol.">
        <title>Parallel evolution of two clades of a major Atlantic endemic Vibrio parahaemolyticus pathogen lineage by independent acquisition of related pathogenicity islands.</title>
        <authorList>
            <person name="Xu F."/>
            <person name="Gonzalez-Escalona N."/>
            <person name="Drees K.P."/>
            <person name="Sebra R.P."/>
            <person name="Cooper V.S."/>
            <person name="Jones S.H."/>
            <person name="Whistler C.A."/>
        </authorList>
    </citation>
    <scope>NUCLEOTIDE SEQUENCE [LARGE SCALE GENOMIC DNA]</scope>
    <source>
        <strain evidence="2 3">MAVP-3</strain>
    </source>
</reference>
<dbReference type="InterPro" id="IPR049418">
    <property type="entry name" value="VopS_N"/>
</dbReference>
<comment type="caution">
    <text evidence="2">The sequence shown here is derived from an EMBL/GenBank/DDBJ whole genome shotgun (WGS) entry which is preliminary data.</text>
</comment>